<feature type="transmembrane region" description="Helical" evidence="1">
    <location>
        <begin position="12"/>
        <end position="31"/>
    </location>
</feature>
<sequence length="144" mass="15815">MSKNLFHFTKPFGIYAVLTGFILGLAFPLSANAETAVRRNGDVLSAAEVTALRNAIERQFIVDSRLKDIGSVHMTIHIKLAGDGQIVGNPDVQVIGGSERTRKSIADSGLRAIRRAAPFTMLPKEKYDVWDEVTFNFDISALTH</sequence>
<reference evidence="3 5" key="1">
    <citation type="submission" date="2020-07" db="EMBL/GenBank/DDBJ databases">
        <title>Genomic Encyclopedia of Type Strains, Phase IV (KMG-V): Genome sequencing to study the core and pangenomes of soil and plant-associated prokaryotes.</title>
        <authorList>
            <person name="Whitman W."/>
        </authorList>
    </citation>
    <scope>NUCLEOTIDE SEQUENCE [LARGE SCALE GENOMIC DNA]</scope>
    <source>
        <strain evidence="2 4">SEMIA 4011</strain>
        <strain evidence="3 5">SEMIA 4052</strain>
    </source>
</reference>
<keyword evidence="1" id="KW-1133">Transmembrane helix</keyword>
<dbReference type="EMBL" id="JACBZV010000006">
    <property type="protein sequence ID" value="NYJ12921.1"/>
    <property type="molecule type" value="Genomic_DNA"/>
</dbReference>
<keyword evidence="1" id="KW-0812">Transmembrane</keyword>
<proteinExistence type="predicted"/>
<evidence type="ECO:0000313" key="5">
    <source>
        <dbReference type="Proteomes" id="UP000535276"/>
    </source>
</evidence>
<organism evidence="3 5">
    <name type="scientific">Rhizobium leguminosarum</name>
    <dbReference type="NCBI Taxonomy" id="384"/>
    <lineage>
        <taxon>Bacteria</taxon>
        <taxon>Pseudomonadati</taxon>
        <taxon>Pseudomonadota</taxon>
        <taxon>Alphaproteobacteria</taxon>
        <taxon>Hyphomicrobiales</taxon>
        <taxon>Rhizobiaceae</taxon>
        <taxon>Rhizobium/Agrobacterium group</taxon>
        <taxon>Rhizobium</taxon>
    </lineage>
</organism>
<gene>
    <name evidence="2" type="ORF">GGE66_002969</name>
    <name evidence="3" type="ORF">GGI64_003995</name>
</gene>
<dbReference type="RefSeq" id="WP_054184890.1">
    <property type="nucleotide sequence ID" value="NZ_JACBZV010000006.1"/>
</dbReference>
<dbReference type="EMBL" id="JACIIJ010000006">
    <property type="protein sequence ID" value="MBB6221990.1"/>
    <property type="molecule type" value="Genomic_DNA"/>
</dbReference>
<dbReference type="Proteomes" id="UP000517187">
    <property type="component" value="Unassembled WGS sequence"/>
</dbReference>
<evidence type="ECO:0000313" key="2">
    <source>
        <dbReference type="EMBL" id="MBB6221990.1"/>
    </source>
</evidence>
<evidence type="ECO:0008006" key="6">
    <source>
        <dbReference type="Google" id="ProtNLM"/>
    </source>
</evidence>
<dbReference type="Proteomes" id="UP000535276">
    <property type="component" value="Unassembled WGS sequence"/>
</dbReference>
<evidence type="ECO:0000313" key="4">
    <source>
        <dbReference type="Proteomes" id="UP000517187"/>
    </source>
</evidence>
<comment type="caution">
    <text evidence="3">The sequence shown here is derived from an EMBL/GenBank/DDBJ whole genome shotgun (WGS) entry which is preliminary data.</text>
</comment>
<protein>
    <recommendedName>
        <fullName evidence="6">Cell envelope integrity protein TolA</fullName>
    </recommendedName>
</protein>
<evidence type="ECO:0000313" key="3">
    <source>
        <dbReference type="EMBL" id="NYJ12921.1"/>
    </source>
</evidence>
<dbReference type="Gene3D" id="3.30.1150.10">
    <property type="match status" value="1"/>
</dbReference>
<evidence type="ECO:0000256" key="1">
    <source>
        <dbReference type="SAM" id="Phobius"/>
    </source>
</evidence>
<accession>A0A7Z0IZJ9</accession>
<name>A0A7Z0IZJ9_RHILE</name>
<dbReference type="SUPFAM" id="SSF74653">
    <property type="entry name" value="TolA/TonB C-terminal domain"/>
    <property type="match status" value="1"/>
</dbReference>
<keyword evidence="1" id="KW-0472">Membrane</keyword>
<dbReference type="AlphaFoldDB" id="A0A7Z0IZJ9"/>